<keyword evidence="1" id="KW-0175">Coiled coil</keyword>
<accession>A0A5C5Z5S3</accession>
<gene>
    <name evidence="2" type="ORF">CA13_40570</name>
</gene>
<dbReference type="AlphaFoldDB" id="A0A5C5Z5S3"/>
<evidence type="ECO:0000256" key="1">
    <source>
        <dbReference type="SAM" id="Coils"/>
    </source>
</evidence>
<dbReference type="EMBL" id="SJPJ01000001">
    <property type="protein sequence ID" value="TWT82594.1"/>
    <property type="molecule type" value="Genomic_DNA"/>
</dbReference>
<dbReference type="SUPFAM" id="SSF48452">
    <property type="entry name" value="TPR-like"/>
    <property type="match status" value="1"/>
</dbReference>
<dbReference type="Gene3D" id="1.25.40.10">
    <property type="entry name" value="Tetratricopeptide repeat domain"/>
    <property type="match status" value="1"/>
</dbReference>
<dbReference type="InterPro" id="IPR011990">
    <property type="entry name" value="TPR-like_helical_dom_sf"/>
</dbReference>
<organism evidence="2 3">
    <name type="scientific">Novipirellula herctigrandis</name>
    <dbReference type="NCBI Taxonomy" id="2527986"/>
    <lineage>
        <taxon>Bacteria</taxon>
        <taxon>Pseudomonadati</taxon>
        <taxon>Planctomycetota</taxon>
        <taxon>Planctomycetia</taxon>
        <taxon>Pirellulales</taxon>
        <taxon>Pirellulaceae</taxon>
        <taxon>Novipirellula</taxon>
    </lineage>
</organism>
<proteinExistence type="predicted"/>
<comment type="caution">
    <text evidence="2">The sequence shown here is derived from an EMBL/GenBank/DDBJ whole genome shotgun (WGS) entry which is preliminary data.</text>
</comment>
<dbReference type="Proteomes" id="UP000315010">
    <property type="component" value="Unassembled WGS sequence"/>
</dbReference>
<evidence type="ECO:0000313" key="2">
    <source>
        <dbReference type="EMBL" id="TWT82594.1"/>
    </source>
</evidence>
<evidence type="ECO:0000313" key="3">
    <source>
        <dbReference type="Proteomes" id="UP000315010"/>
    </source>
</evidence>
<sequence length="457" mass="52144">MTTCIANWSIGISRSGNKDFRVCPRVCPRVCGRVISFGLFLFTSFGLPTAAWADNPGNQFQEVEALQTIHRELNEYCQKKVLLADELKRIEKALNETEKDMQVVRQEALKKQINLMVYQQRERECREALQDQANLFTRGGSNENGGVGATINTRSGYPLKLDRHLTQMNFFSANQGQIRESIQLSQLNAASQLILQRRTKTLQDSVTWQQSFASWIQDGPSYFDRYWRFTDPSRQWTVAQCEAMLATFQEVELETYPSLIAQSLLQERLGKSTQALESINKVVHSQTPMHFVARAVRGMVQQSLGKTREARVELFAAVKADKLNPYIRFQLARYYTLKEDWNGAEKEANFLLKSPELELDARRMLAVIYSLQAKEINSASFKAKEQATLVDRLSGDEDWFGKLLMAMALSVSNEHDEALTHGDKAIEFAADEQIPFVESIVQSIKDGSPLKWDFERN</sequence>
<protein>
    <recommendedName>
        <fullName evidence="4">Tetratricopeptide repeat protein</fullName>
    </recommendedName>
</protein>
<reference evidence="2 3" key="1">
    <citation type="submission" date="2019-02" db="EMBL/GenBank/DDBJ databases">
        <title>Deep-cultivation of Planctomycetes and their phenomic and genomic characterization uncovers novel biology.</title>
        <authorList>
            <person name="Wiegand S."/>
            <person name="Jogler M."/>
            <person name="Boedeker C."/>
            <person name="Pinto D."/>
            <person name="Vollmers J."/>
            <person name="Rivas-Marin E."/>
            <person name="Kohn T."/>
            <person name="Peeters S.H."/>
            <person name="Heuer A."/>
            <person name="Rast P."/>
            <person name="Oberbeckmann S."/>
            <person name="Bunk B."/>
            <person name="Jeske O."/>
            <person name="Meyerdierks A."/>
            <person name="Storesund J.E."/>
            <person name="Kallscheuer N."/>
            <person name="Luecker S."/>
            <person name="Lage O.M."/>
            <person name="Pohl T."/>
            <person name="Merkel B.J."/>
            <person name="Hornburger P."/>
            <person name="Mueller R.-W."/>
            <person name="Bruemmer F."/>
            <person name="Labrenz M."/>
            <person name="Spormann A.M."/>
            <person name="Op Den Camp H."/>
            <person name="Overmann J."/>
            <person name="Amann R."/>
            <person name="Jetten M.S.M."/>
            <person name="Mascher T."/>
            <person name="Medema M.H."/>
            <person name="Devos D.P."/>
            <person name="Kaster A.-K."/>
            <person name="Ovreas L."/>
            <person name="Rohde M."/>
            <person name="Galperin M.Y."/>
            <person name="Jogler C."/>
        </authorList>
    </citation>
    <scope>NUCLEOTIDE SEQUENCE [LARGE SCALE GENOMIC DNA]</scope>
    <source>
        <strain evidence="2 3">CA13</strain>
    </source>
</reference>
<name>A0A5C5Z5S3_9BACT</name>
<evidence type="ECO:0008006" key="4">
    <source>
        <dbReference type="Google" id="ProtNLM"/>
    </source>
</evidence>
<feature type="coiled-coil region" evidence="1">
    <location>
        <begin position="80"/>
        <end position="107"/>
    </location>
</feature>
<keyword evidence="3" id="KW-1185">Reference proteome</keyword>